<dbReference type="EC" id="3.1.3.12" evidence="4"/>
<dbReference type="SUPFAM" id="SSF48208">
    <property type="entry name" value="Six-hairpin glycosidases"/>
    <property type="match status" value="1"/>
</dbReference>
<dbReference type="Pfam" id="PF19291">
    <property type="entry name" value="TREH_N"/>
    <property type="match status" value="1"/>
</dbReference>
<dbReference type="InterPro" id="IPR012341">
    <property type="entry name" value="6hp_glycosidase-like_sf"/>
</dbReference>
<evidence type="ECO:0000259" key="3">
    <source>
        <dbReference type="Pfam" id="PF19291"/>
    </source>
</evidence>
<evidence type="ECO:0000313" key="5">
    <source>
        <dbReference type="Proteomes" id="UP000722989"/>
    </source>
</evidence>
<dbReference type="Gene3D" id="1.50.10.10">
    <property type="match status" value="1"/>
</dbReference>
<sequence length="884" mass="95412">MNVQTDDGGATPPGHRSAAPADLAGPADALEAGLRAACARVARVPTLLVACDYDGTLAPIVEDPTRAAPLPEAVAALRALASLPQTTVAVISGRALRDLAALSRLPSEVHLVGSHGSEFDVGFVDALAPDLQQLHGELVETLSGLVHRRPGVRLEVKPASVAVHTRSAEPEVARLVLESILTGPATWPGVTVTQGKQVIELSVITTNKGLAVDALRTQVSASAVVFLGDDVTDENAFAQLHGPDLGIKVGPGETRAHFRVSGPVDAVRLLGLLLHYRRQWLFGERAVPIERHSMLANGRTVGLVTPDARVSWLCHPRPDSSAIFADLLGGPSAGHFTIRPERGGLPLGQRYLPGTMTVETRWSGLTITDWLDTHPVNGVAEGHGHPLNVSDNQGTALIRVLTGTARARIEFAPRPEFGQLPIRLQPLGDGLLVLGSSEPIALYSPGIEWDIVSDGGNEIARAVVDLAAKGGTATLELRLGTADVGAHALDPDKRRMIIEERSREWSSSLRLPAQAREAVLRSALTLRGLCHEPTGAVLAAATASLPEELGGVRNWDYRYCWLRDAAMSARVLVDLGSIEEADRFLSWTMRVIESTGGHPERLHPLYAVDGNELGAEAVIDTLPGYAGSRPVRVGNAANRQVQLDVFGPVADLIAAVVDHRGLTPNDVAVMGAMVEAVERRWHEPDHGLWEARLPPRHHVYSKVMCWLTVDRAIHLGEKHGMPIRPEWRELRDTIADNVLTHGWHDKVGAYTVAYGDRDLDASSLWIGLSGLLADDDPRFLKTVLAIEAELRSGATVYRYLWDDGLPGREGGFHICTAWLIEAYLRTGRRTEAEELFQQMLDTAGPTGLLPEQYDPEAERGLGNHPQAYSHLGLIRCAMLLDQAR</sequence>
<dbReference type="InterPro" id="IPR036412">
    <property type="entry name" value="HAD-like_sf"/>
</dbReference>
<dbReference type="NCBIfam" id="TIGR00685">
    <property type="entry name" value="T6PP"/>
    <property type="match status" value="1"/>
</dbReference>
<accession>A0ABX0Y0Y4</accession>
<reference evidence="4 5" key="1">
    <citation type="submission" date="2020-03" db="EMBL/GenBank/DDBJ databases">
        <title>WGS of the type strain of Planosporangium spp.</title>
        <authorList>
            <person name="Thawai C."/>
        </authorList>
    </citation>
    <scope>NUCLEOTIDE SEQUENCE [LARGE SCALE GENOMIC DNA]</scope>
    <source>
        <strain evidence="4 5">TBRC 5610</strain>
    </source>
</reference>
<feature type="domain" description="Trehalase-like N-terminal" evidence="3">
    <location>
        <begin position="277"/>
        <end position="498"/>
    </location>
</feature>
<evidence type="ECO:0000313" key="4">
    <source>
        <dbReference type="EMBL" id="NJC71109.1"/>
    </source>
</evidence>
<feature type="region of interest" description="Disordered" evidence="1">
    <location>
        <begin position="1"/>
        <end position="22"/>
    </location>
</feature>
<dbReference type="InterPro" id="IPR008928">
    <property type="entry name" value="6-hairpin_glycosidase_sf"/>
</dbReference>
<dbReference type="GO" id="GO:0004805">
    <property type="term" value="F:trehalose-phosphatase activity"/>
    <property type="evidence" value="ECO:0007669"/>
    <property type="project" value="UniProtKB-EC"/>
</dbReference>
<dbReference type="PANTHER" id="PTHR31616">
    <property type="entry name" value="TREHALASE"/>
    <property type="match status" value="1"/>
</dbReference>
<dbReference type="InterPro" id="IPR003337">
    <property type="entry name" value="Trehalose_PPase"/>
</dbReference>
<keyword evidence="5" id="KW-1185">Reference proteome</keyword>
<name>A0ABX0Y0Y4_9ACTN</name>
<gene>
    <name evidence="4" type="primary">otsB</name>
    <name evidence="4" type="ORF">HC031_15510</name>
</gene>
<dbReference type="Proteomes" id="UP000722989">
    <property type="component" value="Unassembled WGS sequence"/>
</dbReference>
<dbReference type="EMBL" id="JAATVY010000009">
    <property type="protein sequence ID" value="NJC71109.1"/>
    <property type="molecule type" value="Genomic_DNA"/>
</dbReference>
<dbReference type="SUPFAM" id="SSF56784">
    <property type="entry name" value="HAD-like"/>
    <property type="match status" value="1"/>
</dbReference>
<dbReference type="Pfam" id="PF00723">
    <property type="entry name" value="Glyco_hydro_15"/>
    <property type="match status" value="1"/>
</dbReference>
<proteinExistence type="predicted"/>
<dbReference type="PANTHER" id="PTHR31616:SF0">
    <property type="entry name" value="GLUCAN 1,4-ALPHA-GLUCOSIDASE"/>
    <property type="match status" value="1"/>
</dbReference>
<evidence type="ECO:0000259" key="2">
    <source>
        <dbReference type="Pfam" id="PF00723"/>
    </source>
</evidence>
<protein>
    <submittedName>
        <fullName evidence="4">Trehalose-phosphatase</fullName>
        <ecNumber evidence="4">3.1.3.12</ecNumber>
    </submittedName>
</protein>
<dbReference type="Pfam" id="PF02358">
    <property type="entry name" value="Trehalose_PPase"/>
    <property type="match status" value="1"/>
</dbReference>
<feature type="domain" description="GH15-like" evidence="2">
    <location>
        <begin position="514"/>
        <end position="877"/>
    </location>
</feature>
<comment type="caution">
    <text evidence="4">The sequence shown here is derived from an EMBL/GenBank/DDBJ whole genome shotgun (WGS) entry which is preliminary data.</text>
</comment>
<dbReference type="InterPro" id="IPR045582">
    <property type="entry name" value="Trehalase-like_N"/>
</dbReference>
<dbReference type="Gene3D" id="3.40.50.1000">
    <property type="entry name" value="HAD superfamily/HAD-like"/>
    <property type="match status" value="1"/>
</dbReference>
<keyword evidence="4" id="KW-0378">Hydrolase</keyword>
<dbReference type="InterPro" id="IPR011613">
    <property type="entry name" value="GH15-like"/>
</dbReference>
<dbReference type="Gene3D" id="3.30.70.1020">
    <property type="entry name" value="Trehalose-6-phosphate phosphatase related protein, domain 2"/>
    <property type="match status" value="1"/>
</dbReference>
<organism evidence="4 5">
    <name type="scientific">Planosporangium thailandense</name>
    <dbReference type="NCBI Taxonomy" id="765197"/>
    <lineage>
        <taxon>Bacteria</taxon>
        <taxon>Bacillati</taxon>
        <taxon>Actinomycetota</taxon>
        <taxon>Actinomycetes</taxon>
        <taxon>Micromonosporales</taxon>
        <taxon>Micromonosporaceae</taxon>
        <taxon>Planosporangium</taxon>
    </lineage>
</organism>
<evidence type="ECO:0000256" key="1">
    <source>
        <dbReference type="SAM" id="MobiDB-lite"/>
    </source>
</evidence>
<dbReference type="CDD" id="cd01627">
    <property type="entry name" value="HAD_TPP"/>
    <property type="match status" value="1"/>
</dbReference>
<dbReference type="InterPro" id="IPR023214">
    <property type="entry name" value="HAD_sf"/>
</dbReference>